<proteinExistence type="predicted"/>
<sequence>MKKMIDQLKPFLPVAAYDRASEFEDDSFEIVDLHTDEEIGTYVVNADGELISFTIFDETQAGSVTKEEIASIAEKFINIFHPNKKEYELSAILDLDNPYMVVYEKRDEKLGLYLHGIGFTVSIATNGQITHFHYVEGEYEVEYADVVVTKEEALKQYISQLDFELIIQQFDHEVYKNGDNHYHLAYNVIDDATDIPIDGSEPFSIREEHPFGPAIPSQDVPDKTIYEILGITSSYKKLDEKKDQGKRTEIWSKQTNVDSFSFDMDDPEEHVIKLCFDEKTGLLLQVKNGEEYDESNDELSKDNAQKHALNLMFKLFPDTNERFQLEDFEEEFYSYLDEGEDDDFMEEEDFDVSLDLGDEDMFDDYIEYEPTYTFYFHLHHKGIRMDQHASFIEVGKFTGKITNVELDIPEDELYMQLPTSPVISSDEAKEIYKKYLQMELKFIQEYEDESEKMIYKLSYVPEFPETVGHVRAIEAITGEAMYVDVGDATFL</sequence>
<feature type="domain" description="YcdB/YcdC repeated" evidence="1">
    <location>
        <begin position="36"/>
        <end position="134"/>
    </location>
</feature>
<protein>
    <recommendedName>
        <fullName evidence="1">YcdB/YcdC repeated domain-containing protein</fullName>
    </recommendedName>
</protein>
<dbReference type="RefSeq" id="WP_285933701.1">
    <property type="nucleotide sequence ID" value="NZ_JASTZU010000058.1"/>
</dbReference>
<evidence type="ECO:0000313" key="3">
    <source>
        <dbReference type="Proteomes" id="UP001235343"/>
    </source>
</evidence>
<reference evidence="2 3" key="1">
    <citation type="submission" date="2023-06" db="EMBL/GenBank/DDBJ databases">
        <title>Aquibacillus rhizosphaerae LR5S19.</title>
        <authorList>
            <person name="Sun J.-Q."/>
        </authorList>
    </citation>
    <scope>NUCLEOTIDE SEQUENCE [LARGE SCALE GENOMIC DNA]</scope>
    <source>
        <strain evidence="2 3">LR5S19</strain>
    </source>
</reference>
<evidence type="ECO:0000259" key="1">
    <source>
        <dbReference type="Pfam" id="PF16244"/>
    </source>
</evidence>
<feature type="domain" description="YcdB/YcdC repeated" evidence="1">
    <location>
        <begin position="223"/>
        <end position="403"/>
    </location>
</feature>
<keyword evidence="3" id="KW-1185">Reference proteome</keyword>
<name>A0ABT7L977_9BACI</name>
<comment type="caution">
    <text evidence="2">The sequence shown here is derived from an EMBL/GenBank/DDBJ whole genome shotgun (WGS) entry which is preliminary data.</text>
</comment>
<organism evidence="2 3">
    <name type="scientific">Aquibacillus rhizosphaerae</name>
    <dbReference type="NCBI Taxonomy" id="3051431"/>
    <lineage>
        <taxon>Bacteria</taxon>
        <taxon>Bacillati</taxon>
        <taxon>Bacillota</taxon>
        <taxon>Bacilli</taxon>
        <taxon>Bacillales</taxon>
        <taxon>Bacillaceae</taxon>
        <taxon>Aquibacillus</taxon>
    </lineage>
</organism>
<dbReference type="InterPro" id="IPR032599">
    <property type="entry name" value="YcdB/YcdC_rep_domain"/>
</dbReference>
<dbReference type="EMBL" id="JASTZU010000058">
    <property type="protein sequence ID" value="MDL4842428.1"/>
    <property type="molecule type" value="Genomic_DNA"/>
</dbReference>
<gene>
    <name evidence="2" type="ORF">QQS35_18480</name>
</gene>
<dbReference type="Proteomes" id="UP001235343">
    <property type="component" value="Unassembled WGS sequence"/>
</dbReference>
<evidence type="ECO:0000313" key="2">
    <source>
        <dbReference type="EMBL" id="MDL4842428.1"/>
    </source>
</evidence>
<accession>A0ABT7L977</accession>
<dbReference type="Pfam" id="PF16244">
    <property type="entry name" value="DUF4901"/>
    <property type="match status" value="2"/>
</dbReference>